<feature type="chain" id="PRO_5018146581" evidence="7">
    <location>
        <begin position="27"/>
        <end position="512"/>
    </location>
</feature>
<evidence type="ECO:0000256" key="3">
    <source>
        <dbReference type="ARBA" id="ARBA00022723"/>
    </source>
</evidence>
<evidence type="ECO:0000256" key="5">
    <source>
        <dbReference type="ARBA" id="ARBA00022842"/>
    </source>
</evidence>
<dbReference type="GO" id="GO:0005737">
    <property type="term" value="C:cytoplasm"/>
    <property type="evidence" value="ECO:0007669"/>
    <property type="project" value="TreeGrafter"/>
</dbReference>
<keyword evidence="5" id="KW-0460">Magnesium</keyword>
<comment type="cofactor">
    <cofactor evidence="1">
        <name>Mg(2+)</name>
        <dbReference type="ChEBI" id="CHEBI:18420"/>
    </cofactor>
</comment>
<evidence type="ECO:0000256" key="1">
    <source>
        <dbReference type="ARBA" id="ARBA00001946"/>
    </source>
</evidence>
<feature type="transmembrane region" description="Helical" evidence="6">
    <location>
        <begin position="485"/>
        <end position="506"/>
    </location>
</feature>
<dbReference type="InterPro" id="IPR020084">
    <property type="entry name" value="NUDIX_hydrolase_CS"/>
</dbReference>
<feature type="transmembrane region" description="Helical" evidence="6">
    <location>
        <begin position="316"/>
        <end position="335"/>
    </location>
</feature>
<feature type="transmembrane region" description="Helical" evidence="6">
    <location>
        <begin position="342"/>
        <end position="361"/>
    </location>
</feature>
<dbReference type="InterPro" id="IPR015797">
    <property type="entry name" value="NUDIX_hydrolase-like_dom_sf"/>
</dbReference>
<feature type="transmembrane region" description="Helical" evidence="6">
    <location>
        <begin position="278"/>
        <end position="296"/>
    </location>
</feature>
<dbReference type="PANTHER" id="PTHR43758">
    <property type="entry name" value="7,8-DIHYDRO-8-OXOGUANINE TRIPHOSPHATASE"/>
    <property type="match status" value="1"/>
</dbReference>
<gene>
    <name evidence="9" type="ORF">ECB94_17295</name>
</gene>
<dbReference type="Proteomes" id="UP000279760">
    <property type="component" value="Chromosome 1"/>
</dbReference>
<dbReference type="CDD" id="cd02883">
    <property type="entry name" value="NUDIX_Hydrolase"/>
    <property type="match status" value="1"/>
</dbReference>
<dbReference type="Gene3D" id="3.90.79.10">
    <property type="entry name" value="Nucleoside Triphosphate Pyrophosphohydrolase"/>
    <property type="match status" value="1"/>
</dbReference>
<evidence type="ECO:0000256" key="7">
    <source>
        <dbReference type="SAM" id="SignalP"/>
    </source>
</evidence>
<comment type="similarity">
    <text evidence="2">Belongs to the Nudix hydrolase family.</text>
</comment>
<keyword evidence="4" id="KW-0378">Hydrolase</keyword>
<dbReference type="PROSITE" id="PS00893">
    <property type="entry name" value="NUDIX_BOX"/>
    <property type="match status" value="1"/>
</dbReference>
<name>A0A3G4VH16_9VIBR</name>
<keyword evidence="6" id="KW-0472">Membrane</keyword>
<feature type="signal peptide" evidence="7">
    <location>
        <begin position="1"/>
        <end position="26"/>
    </location>
</feature>
<accession>A0A3G4VH16</accession>
<feature type="transmembrane region" description="Helical" evidence="6">
    <location>
        <begin position="426"/>
        <end position="444"/>
    </location>
</feature>
<organism evidence="9 10">
    <name type="scientific">Vibrio mediterranei</name>
    <dbReference type="NCBI Taxonomy" id="689"/>
    <lineage>
        <taxon>Bacteria</taxon>
        <taxon>Pseudomonadati</taxon>
        <taxon>Pseudomonadota</taxon>
        <taxon>Gammaproteobacteria</taxon>
        <taxon>Vibrionales</taxon>
        <taxon>Vibrionaceae</taxon>
        <taxon>Vibrio</taxon>
    </lineage>
</organism>
<dbReference type="EMBL" id="CP033577">
    <property type="protein sequence ID" value="AYV22902.1"/>
    <property type="molecule type" value="Genomic_DNA"/>
</dbReference>
<evidence type="ECO:0000313" key="10">
    <source>
        <dbReference type="Proteomes" id="UP000279760"/>
    </source>
</evidence>
<dbReference type="GO" id="GO:0046872">
    <property type="term" value="F:metal ion binding"/>
    <property type="evidence" value="ECO:0007669"/>
    <property type="project" value="UniProtKB-KW"/>
</dbReference>
<dbReference type="PROSITE" id="PS51462">
    <property type="entry name" value="NUDIX"/>
    <property type="match status" value="1"/>
</dbReference>
<evidence type="ECO:0000256" key="4">
    <source>
        <dbReference type="ARBA" id="ARBA00022801"/>
    </source>
</evidence>
<feature type="transmembrane region" description="Helical" evidence="6">
    <location>
        <begin position="456"/>
        <end position="473"/>
    </location>
</feature>
<keyword evidence="3" id="KW-0479">Metal-binding</keyword>
<dbReference type="GO" id="GO:0016818">
    <property type="term" value="F:hydrolase activity, acting on acid anhydrides, in phosphorus-containing anhydrides"/>
    <property type="evidence" value="ECO:0007669"/>
    <property type="project" value="TreeGrafter"/>
</dbReference>
<dbReference type="InterPro" id="IPR000086">
    <property type="entry name" value="NUDIX_hydrolase_dom"/>
</dbReference>
<dbReference type="SUPFAM" id="SSF55811">
    <property type="entry name" value="Nudix"/>
    <property type="match status" value="1"/>
</dbReference>
<dbReference type="Pfam" id="PF00293">
    <property type="entry name" value="NUDIX"/>
    <property type="match status" value="1"/>
</dbReference>
<feature type="domain" description="Nudix hydrolase" evidence="8">
    <location>
        <begin position="63"/>
        <end position="196"/>
    </location>
</feature>
<feature type="transmembrane region" description="Helical" evidence="6">
    <location>
        <begin position="367"/>
        <end position="386"/>
    </location>
</feature>
<feature type="transmembrane region" description="Helical" evidence="6">
    <location>
        <begin position="398"/>
        <end position="420"/>
    </location>
</feature>
<keyword evidence="7" id="KW-0732">Signal</keyword>
<sequence length="512" mass="57041">MSVTQLLSHIAFTLLLALLTIHQSFAASDMSPNVTSKVPNTSFNELSDNLREPFVHNDPPLAPTIRGALCLVRADDRILLVDEIVTGKLSLPGGTIDNNEDPRLTAQRETWEEAGLVVVVGQELGRTKRAVFYECKVESDIIAYSETNYGRGVELPIYFAPHFGVEVRSANLLSPKSVSSTEYRYPSQWPMVESMFAAIPNQPISYIDNLISSAPKVHQLELSWLSSTQEALVAAPKQLQELVVLGGNVLYIVLQPLLLISFLPLFIWLWGRYFTAQLMFAVTATSLFILVAKQGFSFPVPHAYLPTLNYNERSGFSFPDLIMANWICISSIVVSQIQPRHLSKFAIAAFLVTIIIAFYQFISGGAFLSDMLAGAIIGALVGWHFIRHHFSLAVIEDYTFTRVKVWLILTAIAATCAYIWQYPSFLSWLALCIGMLLFAVANGYCPPRSKMCLKELLCSLVLILLLLIGYFRLETMFAHSGIGSLLLQTLVIPVTIMIPAIVMIVFRKRNCH</sequence>
<dbReference type="PANTHER" id="PTHR43758:SF8">
    <property type="entry name" value="8-OXO-DGTP DIPHOSPHATASE YTKD-RELATED"/>
    <property type="match status" value="1"/>
</dbReference>
<feature type="transmembrane region" description="Helical" evidence="6">
    <location>
        <begin position="249"/>
        <end position="271"/>
    </location>
</feature>
<evidence type="ECO:0000256" key="2">
    <source>
        <dbReference type="ARBA" id="ARBA00005582"/>
    </source>
</evidence>
<evidence type="ECO:0000259" key="8">
    <source>
        <dbReference type="PROSITE" id="PS51462"/>
    </source>
</evidence>
<keyword evidence="6" id="KW-0812">Transmembrane</keyword>
<evidence type="ECO:0000313" key="9">
    <source>
        <dbReference type="EMBL" id="AYV22902.1"/>
    </source>
</evidence>
<evidence type="ECO:0000256" key="6">
    <source>
        <dbReference type="SAM" id="Phobius"/>
    </source>
</evidence>
<proteinExistence type="inferred from homology"/>
<dbReference type="CDD" id="cd01610">
    <property type="entry name" value="PAP2_like"/>
    <property type="match status" value="1"/>
</dbReference>
<reference evidence="9 10" key="1">
    <citation type="submission" date="2018-11" db="EMBL/GenBank/DDBJ databases">
        <title>Complete Genome Sequence of Vbrio mediterranei 117-T6: a Potential Pathogen Bacteria Isolated from the Conchocelis of Pyropia.</title>
        <authorList>
            <person name="Liu Q."/>
        </authorList>
    </citation>
    <scope>NUCLEOTIDE SEQUENCE [LARGE SCALE GENOMIC DNA]</scope>
    <source>
        <strain evidence="9 10">117-T6</strain>
    </source>
</reference>
<keyword evidence="6" id="KW-1133">Transmembrane helix</keyword>
<protein>
    <submittedName>
        <fullName evidence="9">NUDIX domain-containing protein</fullName>
    </submittedName>
</protein>
<dbReference type="AlphaFoldDB" id="A0A3G4VH16"/>